<dbReference type="EMBL" id="JAINUF010000009">
    <property type="protein sequence ID" value="KAJ8349817.1"/>
    <property type="molecule type" value="Genomic_DNA"/>
</dbReference>
<dbReference type="Proteomes" id="UP001152622">
    <property type="component" value="Chromosome 9"/>
</dbReference>
<accession>A0A9Q1F2Z2</accession>
<protein>
    <submittedName>
        <fullName evidence="1">Uncharacterized protein</fullName>
    </submittedName>
</protein>
<evidence type="ECO:0000313" key="2">
    <source>
        <dbReference type="Proteomes" id="UP001152622"/>
    </source>
</evidence>
<comment type="caution">
    <text evidence="1">The sequence shown here is derived from an EMBL/GenBank/DDBJ whole genome shotgun (WGS) entry which is preliminary data.</text>
</comment>
<gene>
    <name evidence="1" type="ORF">SKAU_G00249470</name>
</gene>
<dbReference type="AlphaFoldDB" id="A0A9Q1F2Z2"/>
<sequence>MFNTKKRLHAHLNSFKDYGGTTPIQDSFCLQGCMSSCQNGKSIITTLQTGKCALDQWMRAVVLSLRLHSCVLALGPAQDVLYATEVTAHRYQAPEAGCERR</sequence>
<keyword evidence="2" id="KW-1185">Reference proteome</keyword>
<evidence type="ECO:0000313" key="1">
    <source>
        <dbReference type="EMBL" id="KAJ8349817.1"/>
    </source>
</evidence>
<proteinExistence type="predicted"/>
<reference evidence="1" key="1">
    <citation type="journal article" date="2023" name="Science">
        <title>Genome structures resolve the early diversification of teleost fishes.</title>
        <authorList>
            <person name="Parey E."/>
            <person name="Louis A."/>
            <person name="Montfort J."/>
            <person name="Bouchez O."/>
            <person name="Roques C."/>
            <person name="Iampietro C."/>
            <person name="Lluch J."/>
            <person name="Castinel A."/>
            <person name="Donnadieu C."/>
            <person name="Desvignes T."/>
            <person name="Floi Bucao C."/>
            <person name="Jouanno E."/>
            <person name="Wen M."/>
            <person name="Mejri S."/>
            <person name="Dirks R."/>
            <person name="Jansen H."/>
            <person name="Henkel C."/>
            <person name="Chen W.J."/>
            <person name="Zahm M."/>
            <person name="Cabau C."/>
            <person name="Klopp C."/>
            <person name="Thompson A.W."/>
            <person name="Robinson-Rechavi M."/>
            <person name="Braasch I."/>
            <person name="Lecointre G."/>
            <person name="Bobe J."/>
            <person name="Postlethwait J.H."/>
            <person name="Berthelot C."/>
            <person name="Roest Crollius H."/>
            <person name="Guiguen Y."/>
        </authorList>
    </citation>
    <scope>NUCLEOTIDE SEQUENCE</scope>
    <source>
        <strain evidence="1">WJC10195</strain>
    </source>
</reference>
<organism evidence="1 2">
    <name type="scientific">Synaphobranchus kaupii</name>
    <name type="common">Kaup's arrowtooth eel</name>
    <dbReference type="NCBI Taxonomy" id="118154"/>
    <lineage>
        <taxon>Eukaryota</taxon>
        <taxon>Metazoa</taxon>
        <taxon>Chordata</taxon>
        <taxon>Craniata</taxon>
        <taxon>Vertebrata</taxon>
        <taxon>Euteleostomi</taxon>
        <taxon>Actinopterygii</taxon>
        <taxon>Neopterygii</taxon>
        <taxon>Teleostei</taxon>
        <taxon>Anguilliformes</taxon>
        <taxon>Synaphobranchidae</taxon>
        <taxon>Synaphobranchus</taxon>
    </lineage>
</organism>
<name>A0A9Q1F2Z2_SYNKA</name>